<reference evidence="1 2" key="1">
    <citation type="submission" date="2017-07" db="EMBL/GenBank/DDBJ databases">
        <title>Elstera cyanobacteriorum sp. nov., a novel bacterium isolated from cyanobacterial aggregates in a eutrophic lake.</title>
        <authorList>
            <person name="Cai H."/>
        </authorList>
    </citation>
    <scope>NUCLEOTIDE SEQUENCE [LARGE SCALE GENOMIC DNA]</scope>
    <source>
        <strain evidence="1 2">TH019</strain>
    </source>
</reference>
<accession>A0A255XP58</accession>
<protein>
    <recommendedName>
        <fullName evidence="3">Motility protein</fullName>
    </recommendedName>
</protein>
<sequence length="63" mass="6425">MSVSSIAGAAVSLTKASLNLDIAIETFKMQADAERSIVGLIDASMQAVKQANASNGQLVDTTA</sequence>
<evidence type="ECO:0008006" key="3">
    <source>
        <dbReference type="Google" id="ProtNLM"/>
    </source>
</evidence>
<proteinExistence type="predicted"/>
<evidence type="ECO:0000313" key="2">
    <source>
        <dbReference type="Proteomes" id="UP000216361"/>
    </source>
</evidence>
<gene>
    <name evidence="1" type="ORF">CHR90_10940</name>
</gene>
<evidence type="ECO:0000313" key="1">
    <source>
        <dbReference type="EMBL" id="OYQ18766.1"/>
    </source>
</evidence>
<dbReference type="EMBL" id="NOXS01000032">
    <property type="protein sequence ID" value="OYQ18766.1"/>
    <property type="molecule type" value="Genomic_DNA"/>
</dbReference>
<dbReference type="RefSeq" id="WP_094409029.1">
    <property type="nucleotide sequence ID" value="NZ_BMJZ01000001.1"/>
</dbReference>
<name>A0A255XP58_9PROT</name>
<keyword evidence="2" id="KW-1185">Reference proteome</keyword>
<dbReference type="AlphaFoldDB" id="A0A255XP58"/>
<organism evidence="1 2">
    <name type="scientific">Elstera cyanobacteriorum</name>
    <dbReference type="NCBI Taxonomy" id="2022747"/>
    <lineage>
        <taxon>Bacteria</taxon>
        <taxon>Pseudomonadati</taxon>
        <taxon>Pseudomonadota</taxon>
        <taxon>Alphaproteobacteria</taxon>
        <taxon>Rhodospirillales</taxon>
        <taxon>Rhodospirillaceae</taxon>
        <taxon>Elstera</taxon>
    </lineage>
</organism>
<dbReference type="Proteomes" id="UP000216361">
    <property type="component" value="Unassembled WGS sequence"/>
</dbReference>
<comment type="caution">
    <text evidence="1">The sequence shown here is derived from an EMBL/GenBank/DDBJ whole genome shotgun (WGS) entry which is preliminary data.</text>
</comment>